<dbReference type="Proteomes" id="UP001519345">
    <property type="component" value="Unassembled WGS sequence"/>
</dbReference>
<evidence type="ECO:0000313" key="3">
    <source>
        <dbReference type="EMBL" id="MBP1968788.1"/>
    </source>
</evidence>
<dbReference type="CDD" id="cd00118">
    <property type="entry name" value="LysM"/>
    <property type="match status" value="1"/>
</dbReference>
<sequence>MKIHIVQKGDTLWEISKDYGVDFEEVKQLNSQFSSPDMIMPGMKVKIPGSSKTVKQKPDTQHPYKDTTPKKMPVITEDDKAKPKALKPEIPVQPLPQMPISKEKPMPISKEKQMPIEQEKPMPIPKEKPMLIEKDKQQMPVMQQKFHHHTTVNFPKMPQYTKPQEELPIKEKEHIKPQMLPEPQPQPMHMLPMCCHVVHPYYPPIPFPAMGALPEAYGPPQHPMVHPDPSFQMAGPPMQKEDCGCNKRVPSQHHQMMPFGDEFQHYQPDFNSQQSMPQQMPPKMPEKMPQSMPQQQVPPNNMYPPHFGNHGTMDNHPYPTPPAYPEFSTPHYREDEDPDLNE</sequence>
<dbReference type="Pfam" id="PF01476">
    <property type="entry name" value="LysM"/>
    <property type="match status" value="1"/>
</dbReference>
<proteinExistence type="predicted"/>
<evidence type="ECO:0000256" key="1">
    <source>
        <dbReference type="SAM" id="MobiDB-lite"/>
    </source>
</evidence>
<keyword evidence="4" id="KW-1185">Reference proteome</keyword>
<dbReference type="EMBL" id="JAGGKX010000003">
    <property type="protein sequence ID" value="MBP1968788.1"/>
    <property type="molecule type" value="Genomic_DNA"/>
</dbReference>
<gene>
    <name evidence="3" type="ORF">J2Z83_000882</name>
</gene>
<evidence type="ECO:0000313" key="4">
    <source>
        <dbReference type="Proteomes" id="UP001519345"/>
    </source>
</evidence>
<feature type="domain" description="LysM" evidence="2">
    <location>
        <begin position="2"/>
        <end position="47"/>
    </location>
</feature>
<accession>A0ABS4ICY8</accession>
<dbReference type="InterPro" id="IPR014248">
    <property type="entry name" value="Spore_coat_assembly_SafA"/>
</dbReference>
<dbReference type="Gene3D" id="3.10.350.10">
    <property type="entry name" value="LysM domain"/>
    <property type="match status" value="1"/>
</dbReference>
<dbReference type="PROSITE" id="PS51782">
    <property type="entry name" value="LYSM"/>
    <property type="match status" value="1"/>
</dbReference>
<dbReference type="InterPro" id="IPR018392">
    <property type="entry name" value="LysM"/>
</dbReference>
<comment type="caution">
    <text evidence="3">The sequence shown here is derived from an EMBL/GenBank/DDBJ whole genome shotgun (WGS) entry which is preliminary data.</text>
</comment>
<name>A0ABS4ICY8_9BACI</name>
<dbReference type="InterPro" id="IPR036779">
    <property type="entry name" value="LysM_dom_sf"/>
</dbReference>
<dbReference type="RefSeq" id="WP_209462009.1">
    <property type="nucleotide sequence ID" value="NZ_CP110224.1"/>
</dbReference>
<feature type="compositionally biased region" description="Low complexity" evidence="1">
    <location>
        <begin position="287"/>
        <end position="305"/>
    </location>
</feature>
<feature type="region of interest" description="Disordered" evidence="1">
    <location>
        <begin position="48"/>
        <end position="84"/>
    </location>
</feature>
<dbReference type="NCBIfam" id="TIGR02899">
    <property type="entry name" value="spore_safA"/>
    <property type="match status" value="1"/>
</dbReference>
<dbReference type="SUPFAM" id="SSF54106">
    <property type="entry name" value="LysM domain"/>
    <property type="match status" value="1"/>
</dbReference>
<evidence type="ECO:0000259" key="2">
    <source>
        <dbReference type="PROSITE" id="PS51782"/>
    </source>
</evidence>
<feature type="region of interest" description="Disordered" evidence="1">
    <location>
        <begin position="271"/>
        <end position="342"/>
    </location>
</feature>
<dbReference type="SMART" id="SM00257">
    <property type="entry name" value="LysM"/>
    <property type="match status" value="1"/>
</dbReference>
<organism evidence="3 4">
    <name type="scientific">Virgibacillus natechei</name>
    <dbReference type="NCBI Taxonomy" id="1216297"/>
    <lineage>
        <taxon>Bacteria</taxon>
        <taxon>Bacillati</taxon>
        <taxon>Bacillota</taxon>
        <taxon>Bacilli</taxon>
        <taxon>Bacillales</taxon>
        <taxon>Bacillaceae</taxon>
        <taxon>Virgibacillus</taxon>
    </lineage>
</organism>
<feature type="compositionally biased region" description="Basic and acidic residues" evidence="1">
    <location>
        <begin position="56"/>
        <end position="69"/>
    </location>
</feature>
<protein>
    <submittedName>
        <fullName evidence="3">Morphogenetic protein associated with SpoVID</fullName>
    </submittedName>
</protein>
<reference evidence="3 4" key="1">
    <citation type="submission" date="2021-03" db="EMBL/GenBank/DDBJ databases">
        <title>Genomic Encyclopedia of Type Strains, Phase IV (KMG-IV): sequencing the most valuable type-strain genomes for metagenomic binning, comparative biology and taxonomic classification.</title>
        <authorList>
            <person name="Goeker M."/>
        </authorList>
    </citation>
    <scope>NUCLEOTIDE SEQUENCE [LARGE SCALE GENOMIC DNA]</scope>
    <source>
        <strain evidence="3 4">DSM 25609</strain>
    </source>
</reference>